<comment type="caution">
    <text evidence="4">The sequence shown here is derived from an EMBL/GenBank/DDBJ whole genome shotgun (WGS) entry which is preliminary data.</text>
</comment>
<dbReference type="EMBL" id="JAYKXP010000016">
    <property type="protein sequence ID" value="KAK7049550.1"/>
    <property type="molecule type" value="Genomic_DNA"/>
</dbReference>
<feature type="site" description="Interaction with phosphoserine on interacting protein" evidence="2">
    <location>
        <position position="91"/>
    </location>
</feature>
<dbReference type="PRINTS" id="PR00305">
    <property type="entry name" value="1433ZETA"/>
</dbReference>
<keyword evidence="5" id="KW-1185">Reference proteome</keyword>
<evidence type="ECO:0000259" key="3">
    <source>
        <dbReference type="SMART" id="SM00101"/>
    </source>
</evidence>
<dbReference type="SUPFAM" id="SSF48445">
    <property type="entry name" value="14-3-3 protein"/>
    <property type="match status" value="1"/>
</dbReference>
<dbReference type="SMART" id="SM00101">
    <property type="entry name" value="14_3_3"/>
    <property type="match status" value="1"/>
</dbReference>
<dbReference type="AlphaFoldDB" id="A0AAW0DD17"/>
<evidence type="ECO:0000256" key="2">
    <source>
        <dbReference type="PIRSR" id="PIRSR000868-1"/>
    </source>
</evidence>
<accession>A0AAW0DD17</accession>
<proteinExistence type="inferred from homology"/>
<evidence type="ECO:0000256" key="1">
    <source>
        <dbReference type="ARBA" id="ARBA00006141"/>
    </source>
</evidence>
<sequence length="280" mass="31994">MPGTSFMSSAMPATTKFSKRTELLFIAELAGEAERYEGSCIIYYNHAFANTRFLDVVAQIKAIIDRFGGNLTTDERNLLSVAYKNMTNNLRNSWRIVDTLGKMQAARSPSMTRQLSLIRRQRTKIERELADVCKDIVQLTDKKLLPAAASGEERVFYSKMKGDYYRYLAEFCSPQDFDRYAEASLNAYKYAYQHALSTLEPIHPTRLGLALNFAVFYHDVRKSPDRACHLAKSAFDDAVRSPEATDPELTQTVRDALQILQLLKDDLILWSKEIQDCKHH</sequence>
<dbReference type="InterPro" id="IPR023410">
    <property type="entry name" value="14-3-3_domain"/>
</dbReference>
<evidence type="ECO:0000313" key="4">
    <source>
        <dbReference type="EMBL" id="KAK7049550.1"/>
    </source>
</evidence>
<feature type="site" description="Interaction with phosphoserine on interacting protein" evidence="2">
    <location>
        <position position="166"/>
    </location>
</feature>
<dbReference type="InterPro" id="IPR036815">
    <property type="entry name" value="14-3-3_dom_sf"/>
</dbReference>
<dbReference type="CDD" id="cd08774">
    <property type="entry name" value="14-3-3"/>
    <property type="match status" value="1"/>
</dbReference>
<protein>
    <recommendedName>
        <fullName evidence="3">14-3-3 domain-containing protein</fullName>
    </recommendedName>
</protein>
<dbReference type="InterPro" id="IPR000308">
    <property type="entry name" value="14-3-3"/>
</dbReference>
<comment type="similarity">
    <text evidence="1">Belongs to the 14-3-3 family.</text>
</comment>
<dbReference type="PIRSF" id="PIRSF000868">
    <property type="entry name" value="14-3-3"/>
    <property type="match status" value="1"/>
</dbReference>
<dbReference type="Pfam" id="PF00244">
    <property type="entry name" value="14-3-3"/>
    <property type="match status" value="1"/>
</dbReference>
<reference evidence="4 5" key="1">
    <citation type="submission" date="2024-01" db="EMBL/GenBank/DDBJ databases">
        <title>A draft genome for a cacao thread blight-causing isolate of Paramarasmius palmivorus.</title>
        <authorList>
            <person name="Baruah I.K."/>
            <person name="Bukari Y."/>
            <person name="Amoako-Attah I."/>
            <person name="Meinhardt L.W."/>
            <person name="Bailey B.A."/>
            <person name="Cohen S.P."/>
        </authorList>
    </citation>
    <scope>NUCLEOTIDE SEQUENCE [LARGE SCALE GENOMIC DNA]</scope>
    <source>
        <strain evidence="4 5">GH-12</strain>
    </source>
</reference>
<evidence type="ECO:0000313" key="5">
    <source>
        <dbReference type="Proteomes" id="UP001383192"/>
    </source>
</evidence>
<dbReference type="Gene3D" id="1.20.190.20">
    <property type="entry name" value="14-3-3 domain"/>
    <property type="match status" value="1"/>
</dbReference>
<dbReference type="Proteomes" id="UP001383192">
    <property type="component" value="Unassembled WGS sequence"/>
</dbReference>
<name>A0AAW0DD17_9AGAR</name>
<organism evidence="4 5">
    <name type="scientific">Paramarasmius palmivorus</name>
    <dbReference type="NCBI Taxonomy" id="297713"/>
    <lineage>
        <taxon>Eukaryota</taxon>
        <taxon>Fungi</taxon>
        <taxon>Dikarya</taxon>
        <taxon>Basidiomycota</taxon>
        <taxon>Agaricomycotina</taxon>
        <taxon>Agaricomycetes</taxon>
        <taxon>Agaricomycetidae</taxon>
        <taxon>Agaricales</taxon>
        <taxon>Marasmiineae</taxon>
        <taxon>Marasmiaceae</taxon>
        <taxon>Paramarasmius</taxon>
    </lineage>
</organism>
<dbReference type="PANTHER" id="PTHR18860">
    <property type="entry name" value="14-3-3 PROTEIN"/>
    <property type="match status" value="1"/>
</dbReference>
<gene>
    <name evidence="4" type="ORF">VNI00_005581</name>
</gene>
<feature type="domain" description="14-3-3" evidence="3">
    <location>
        <begin position="20"/>
        <end position="279"/>
    </location>
</feature>